<dbReference type="EMBL" id="CAAALY010266840">
    <property type="protein sequence ID" value="VEL40875.1"/>
    <property type="molecule type" value="Genomic_DNA"/>
</dbReference>
<dbReference type="InterPro" id="IPR015422">
    <property type="entry name" value="PyrdxlP-dep_Trfase_small"/>
</dbReference>
<dbReference type="PANTHER" id="PTHR43206">
    <property type="entry name" value="AMINOTRANSFERASE"/>
    <property type="match status" value="1"/>
</dbReference>
<comment type="caution">
    <text evidence="5">The sequence shown here is derived from an EMBL/GenBank/DDBJ whole genome shotgun (WGS) entry which is preliminary data.</text>
</comment>
<keyword evidence="3" id="KW-0032">Aminotransferase</keyword>
<reference evidence="5" key="1">
    <citation type="submission" date="2018-11" db="EMBL/GenBank/DDBJ databases">
        <authorList>
            <consortium name="Pathogen Informatics"/>
        </authorList>
    </citation>
    <scope>NUCLEOTIDE SEQUENCE</scope>
</reference>
<name>A0A3S5C7R0_9PLAT</name>
<dbReference type="InterPro" id="IPR005814">
    <property type="entry name" value="Aminotrans_3"/>
</dbReference>
<dbReference type="InterPro" id="IPR015424">
    <property type="entry name" value="PyrdxlP-dep_Trfase"/>
</dbReference>
<evidence type="ECO:0000256" key="2">
    <source>
        <dbReference type="ARBA" id="ARBA00008954"/>
    </source>
</evidence>
<organism evidence="5 6">
    <name type="scientific">Protopolystoma xenopodis</name>
    <dbReference type="NCBI Taxonomy" id="117903"/>
    <lineage>
        <taxon>Eukaryota</taxon>
        <taxon>Metazoa</taxon>
        <taxon>Spiralia</taxon>
        <taxon>Lophotrochozoa</taxon>
        <taxon>Platyhelminthes</taxon>
        <taxon>Monogenea</taxon>
        <taxon>Polyopisthocotylea</taxon>
        <taxon>Polystomatidea</taxon>
        <taxon>Polystomatidae</taxon>
        <taxon>Protopolystoma</taxon>
    </lineage>
</organism>
<dbReference type="GO" id="GO:0008483">
    <property type="term" value="F:transaminase activity"/>
    <property type="evidence" value="ECO:0007669"/>
    <property type="project" value="UniProtKB-KW"/>
</dbReference>
<evidence type="ECO:0000256" key="3">
    <source>
        <dbReference type="ARBA" id="ARBA00022576"/>
    </source>
</evidence>
<dbReference type="GO" id="GO:0005739">
    <property type="term" value="C:mitochondrion"/>
    <property type="evidence" value="ECO:0007669"/>
    <property type="project" value="TreeGrafter"/>
</dbReference>
<dbReference type="Gene3D" id="3.90.1150.10">
    <property type="entry name" value="Aspartate Aminotransferase, domain 1"/>
    <property type="match status" value="1"/>
</dbReference>
<dbReference type="Proteomes" id="UP000784294">
    <property type="component" value="Unassembled WGS sequence"/>
</dbReference>
<proteinExistence type="inferred from homology"/>
<dbReference type="Pfam" id="PF00202">
    <property type="entry name" value="Aminotran_3"/>
    <property type="match status" value="1"/>
</dbReference>
<accession>A0A3S5C7R0</accession>
<comment type="similarity">
    <text evidence="2">Belongs to the class-III pyridoxal-phosphate-dependent aminotransferase family.</text>
</comment>
<evidence type="ECO:0000313" key="5">
    <source>
        <dbReference type="EMBL" id="VEL40875.1"/>
    </source>
</evidence>
<keyword evidence="4" id="KW-0808">Transferase</keyword>
<gene>
    <name evidence="5" type="ORF">PXEA_LOCUS34315</name>
</gene>
<comment type="cofactor">
    <cofactor evidence="1">
        <name>pyridoxal 5'-phosphate</name>
        <dbReference type="ChEBI" id="CHEBI:597326"/>
    </cofactor>
</comment>
<sequence length="85" mass="9436">MFHLNQKKHSILIGNARGVGTFIAVDFLGHIGPRQRDSCLARLLKNGVLAAGCGNQSLRLRPALIFKPLHAELFLDRFEKSLSQL</sequence>
<dbReference type="GO" id="GO:0030170">
    <property type="term" value="F:pyridoxal phosphate binding"/>
    <property type="evidence" value="ECO:0007669"/>
    <property type="project" value="InterPro"/>
</dbReference>
<dbReference type="SUPFAM" id="SSF53383">
    <property type="entry name" value="PLP-dependent transferases"/>
    <property type="match status" value="1"/>
</dbReference>
<dbReference type="AlphaFoldDB" id="A0A3S5C7R0"/>
<dbReference type="PANTHER" id="PTHR43206:SF1">
    <property type="entry name" value="4-AMINOBUTYRATE AMINOTRANSFERASE, MITOCHONDRIAL"/>
    <property type="match status" value="1"/>
</dbReference>
<keyword evidence="6" id="KW-1185">Reference proteome</keyword>
<evidence type="ECO:0000313" key="6">
    <source>
        <dbReference type="Proteomes" id="UP000784294"/>
    </source>
</evidence>
<evidence type="ECO:0000256" key="1">
    <source>
        <dbReference type="ARBA" id="ARBA00001933"/>
    </source>
</evidence>
<dbReference type="OrthoDB" id="5419315at2759"/>
<evidence type="ECO:0000256" key="4">
    <source>
        <dbReference type="ARBA" id="ARBA00022679"/>
    </source>
</evidence>
<dbReference type="GO" id="GO:0009450">
    <property type="term" value="P:gamma-aminobutyric acid catabolic process"/>
    <property type="evidence" value="ECO:0007669"/>
    <property type="project" value="TreeGrafter"/>
</dbReference>
<protein>
    <submittedName>
        <fullName evidence="5">Uncharacterized protein</fullName>
    </submittedName>
</protein>